<reference evidence="4" key="1">
    <citation type="submission" date="2020-10" db="EMBL/GenBank/DDBJ databases">
        <title>Unveiling of a novel bifunctional photoreceptor, Dualchrome1, isolated from a cosmopolitan green alga.</title>
        <authorList>
            <person name="Suzuki S."/>
            <person name="Kawachi M."/>
        </authorList>
    </citation>
    <scope>NUCLEOTIDE SEQUENCE</scope>
    <source>
        <strain evidence="4">NIES 2893</strain>
    </source>
</reference>
<keyword evidence="5" id="KW-1185">Reference proteome</keyword>
<gene>
    <name evidence="4" type="ORF">PPROV_000085800</name>
</gene>
<comment type="similarity">
    <text evidence="1">Belongs to the LDH2/MDH2 oxidoreductase family.</text>
</comment>
<keyword evidence="2" id="KW-0560">Oxidoreductase</keyword>
<dbReference type="InterPro" id="IPR003767">
    <property type="entry name" value="Malate/L-lactate_DH-like"/>
</dbReference>
<dbReference type="PANTHER" id="PTHR11091:SF0">
    <property type="entry name" value="MALATE DEHYDROGENASE"/>
    <property type="match status" value="1"/>
</dbReference>
<dbReference type="PANTHER" id="PTHR11091">
    <property type="entry name" value="OXIDOREDUCTASE-RELATED"/>
    <property type="match status" value="1"/>
</dbReference>
<evidence type="ECO:0000313" key="5">
    <source>
        <dbReference type="Proteomes" id="UP000660262"/>
    </source>
</evidence>
<sequence>MAPPPHTPTTFISHDALLGLCNAALTAAGAHGDTAHSASLALIAAHVSGKYAHGLTRLSSLCDSLRSGEASDTPAKIRRVSPALVRIDAMENLIFPAYDHAATHLAEMASSSGLAAAAVINARGVFGPLWYAAERVVKESNNKCAALVLCNSAAFVAPENGGTKRIFGTNPFCFAWPRPDGKLPMVVDFATAASSRGEIVKRASNGTPIPSEWAVDANGMPTTDASKALEGAQLCFGGHKGQCLSLVVELMGSCLLGTALGMDASDADQQKEAGHMKRGLLIVAFDIDKCAENGHAQALADAERLFDAMPRVPGDARTHARAKAEENDGMISIDANLLAKIKELTKADEDDADVPAAKRARQ</sequence>
<organism evidence="4 5">
    <name type="scientific">Pycnococcus provasolii</name>
    <dbReference type="NCBI Taxonomy" id="41880"/>
    <lineage>
        <taxon>Eukaryota</taxon>
        <taxon>Viridiplantae</taxon>
        <taxon>Chlorophyta</taxon>
        <taxon>Pseudoscourfieldiophyceae</taxon>
        <taxon>Pseudoscourfieldiales</taxon>
        <taxon>Pycnococcaceae</taxon>
        <taxon>Pycnococcus</taxon>
    </lineage>
</organism>
<dbReference type="Gene3D" id="3.30.1370.60">
    <property type="entry name" value="Hypothetical oxidoreductase yiak, domain 2"/>
    <property type="match status" value="1"/>
</dbReference>
<dbReference type="GO" id="GO:0016491">
    <property type="term" value="F:oxidoreductase activity"/>
    <property type="evidence" value="ECO:0007669"/>
    <property type="project" value="UniProtKB-KW"/>
</dbReference>
<feature type="chain" id="PRO_5032946503" description="Malate/L-lactate dehydrogenase" evidence="3">
    <location>
        <begin position="24"/>
        <end position="362"/>
    </location>
</feature>
<dbReference type="EMBL" id="BNJQ01000002">
    <property type="protein sequence ID" value="GHP02102.1"/>
    <property type="molecule type" value="Genomic_DNA"/>
</dbReference>
<accession>A0A830H6D1</accession>
<dbReference type="Gene3D" id="1.10.1530.10">
    <property type="match status" value="1"/>
</dbReference>
<protein>
    <recommendedName>
        <fullName evidence="6">Malate/L-lactate dehydrogenase</fullName>
    </recommendedName>
</protein>
<evidence type="ECO:0000313" key="4">
    <source>
        <dbReference type="EMBL" id="GHP02102.1"/>
    </source>
</evidence>
<evidence type="ECO:0008006" key="6">
    <source>
        <dbReference type="Google" id="ProtNLM"/>
    </source>
</evidence>
<evidence type="ECO:0000256" key="3">
    <source>
        <dbReference type="SAM" id="SignalP"/>
    </source>
</evidence>
<proteinExistence type="inferred from homology"/>
<comment type="caution">
    <text evidence="4">The sequence shown here is derived from an EMBL/GenBank/DDBJ whole genome shotgun (WGS) entry which is preliminary data.</text>
</comment>
<evidence type="ECO:0000256" key="1">
    <source>
        <dbReference type="ARBA" id="ARBA00006056"/>
    </source>
</evidence>
<dbReference type="InterPro" id="IPR043144">
    <property type="entry name" value="Mal/L-sulf/L-lact_DH-like_ah"/>
</dbReference>
<dbReference type="Proteomes" id="UP000660262">
    <property type="component" value="Unassembled WGS sequence"/>
</dbReference>
<dbReference type="InterPro" id="IPR036111">
    <property type="entry name" value="Mal/L-sulfo/L-lacto_DH-like_sf"/>
</dbReference>
<name>A0A830H6D1_9CHLO</name>
<dbReference type="OrthoDB" id="7881616at2759"/>
<dbReference type="AlphaFoldDB" id="A0A830H6D1"/>
<dbReference type="Pfam" id="PF02615">
    <property type="entry name" value="Ldh_2"/>
    <property type="match status" value="1"/>
</dbReference>
<feature type="signal peptide" evidence="3">
    <location>
        <begin position="1"/>
        <end position="23"/>
    </location>
</feature>
<keyword evidence="3" id="KW-0732">Signal</keyword>
<dbReference type="InterPro" id="IPR043143">
    <property type="entry name" value="Mal/L-sulf/L-lact_DH-like_NADP"/>
</dbReference>
<dbReference type="SUPFAM" id="SSF89733">
    <property type="entry name" value="L-sulfolactate dehydrogenase-like"/>
    <property type="match status" value="1"/>
</dbReference>
<evidence type="ECO:0000256" key="2">
    <source>
        <dbReference type="ARBA" id="ARBA00023002"/>
    </source>
</evidence>